<dbReference type="PANTHER" id="PTHR30041">
    <property type="entry name" value="ARSENATE REDUCTASE"/>
    <property type="match status" value="1"/>
</dbReference>
<comment type="similarity">
    <text evidence="1 6 7">Belongs to the ArsC family.</text>
</comment>
<dbReference type="Proteomes" id="UP000241247">
    <property type="component" value="Unassembled WGS sequence"/>
</dbReference>
<evidence type="ECO:0000256" key="5">
    <source>
        <dbReference type="ARBA" id="ARBA00039879"/>
    </source>
</evidence>
<evidence type="ECO:0000256" key="4">
    <source>
        <dbReference type="ARBA" id="ARBA00038969"/>
    </source>
</evidence>
<reference evidence="8 9" key="1">
    <citation type="submission" date="2018-04" db="EMBL/GenBank/DDBJ databases">
        <title>Genomic Encyclopedia of Type Strains, Phase IV (KMG-IV): sequencing the most valuable type-strain genomes for metagenomic binning, comparative biology and taxonomic classification.</title>
        <authorList>
            <person name="Goeker M."/>
        </authorList>
    </citation>
    <scope>NUCLEOTIDE SEQUENCE [LARGE SCALE GENOMIC DNA]</scope>
    <source>
        <strain evidence="8 9">DSM 7138</strain>
    </source>
</reference>
<dbReference type="EMBL" id="PZZZ01000010">
    <property type="protein sequence ID" value="PTM90198.1"/>
    <property type="molecule type" value="Genomic_DNA"/>
</dbReference>
<dbReference type="Gene3D" id="3.40.30.10">
    <property type="entry name" value="Glutaredoxin"/>
    <property type="match status" value="1"/>
</dbReference>
<gene>
    <name evidence="8" type="ORF">C7449_11081</name>
</gene>
<accession>A0A2T5ATZ6</accession>
<proteinExistence type="inferred from homology"/>
<dbReference type="AlphaFoldDB" id="A0A2T5ATZ6"/>
<dbReference type="SUPFAM" id="SSF52833">
    <property type="entry name" value="Thioredoxin-like"/>
    <property type="match status" value="1"/>
</dbReference>
<dbReference type="InterPro" id="IPR006660">
    <property type="entry name" value="Arsenate_reductase-like"/>
</dbReference>
<evidence type="ECO:0000313" key="8">
    <source>
        <dbReference type="EMBL" id="PTM90198.1"/>
    </source>
</evidence>
<dbReference type="InterPro" id="IPR006659">
    <property type="entry name" value="Arsenate_reductase"/>
</dbReference>
<keyword evidence="9" id="KW-1185">Reference proteome</keyword>
<dbReference type="PANTHER" id="PTHR30041:SF5">
    <property type="entry name" value="ARSENATE REDUCTASE-RELATED"/>
    <property type="match status" value="1"/>
</dbReference>
<dbReference type="NCBIfam" id="TIGR00014">
    <property type="entry name" value="arsC"/>
    <property type="match status" value="1"/>
</dbReference>
<dbReference type="InterPro" id="IPR036249">
    <property type="entry name" value="Thioredoxin-like_sf"/>
</dbReference>
<comment type="catalytic activity">
    <reaction evidence="7">
        <text>[glutaredoxin]-dithiol + arsenate + glutathione + H(+) = glutathionyl-S-S-[glutaredoxin] + arsenite + H2O</text>
        <dbReference type="Rhea" id="RHEA:22016"/>
        <dbReference type="Rhea" id="RHEA-COMP:10729"/>
        <dbReference type="Rhea" id="RHEA-COMP:17668"/>
        <dbReference type="ChEBI" id="CHEBI:15377"/>
        <dbReference type="ChEBI" id="CHEBI:15378"/>
        <dbReference type="ChEBI" id="CHEBI:29242"/>
        <dbReference type="ChEBI" id="CHEBI:29950"/>
        <dbReference type="ChEBI" id="CHEBI:48597"/>
        <dbReference type="ChEBI" id="CHEBI:57925"/>
        <dbReference type="ChEBI" id="CHEBI:146199"/>
        <dbReference type="EC" id="1.20.4.1"/>
    </reaction>
</comment>
<organism evidence="8 9">
    <name type="scientific">Mycoplana dimorpha</name>
    <dbReference type="NCBI Taxonomy" id="28320"/>
    <lineage>
        <taxon>Bacteria</taxon>
        <taxon>Pseudomonadati</taxon>
        <taxon>Pseudomonadota</taxon>
        <taxon>Alphaproteobacteria</taxon>
        <taxon>Hyphomicrobiales</taxon>
        <taxon>Rhizobiaceae</taxon>
        <taxon>Mycoplana</taxon>
    </lineage>
</organism>
<evidence type="ECO:0000256" key="2">
    <source>
        <dbReference type="ARBA" id="ARBA00022849"/>
    </source>
</evidence>
<dbReference type="Pfam" id="PF03960">
    <property type="entry name" value="ArsC"/>
    <property type="match status" value="1"/>
</dbReference>
<dbReference type="CDD" id="cd03034">
    <property type="entry name" value="ArsC_ArsC"/>
    <property type="match status" value="1"/>
</dbReference>
<evidence type="ECO:0000256" key="6">
    <source>
        <dbReference type="PROSITE-ProRule" id="PRU01282"/>
    </source>
</evidence>
<comment type="caution">
    <text evidence="8">The sequence shown here is derived from an EMBL/GenBank/DDBJ whole genome shotgun (WGS) entry which is preliminary data.</text>
</comment>
<protein>
    <recommendedName>
        <fullName evidence="5 7">Arsenate reductase</fullName>
        <ecNumber evidence="4 7">1.20.4.1</ecNumber>
    </recommendedName>
</protein>
<sequence length="115" mass="12901">MTIQILHNPRCSTSRNALAKIRESGHEPEIIEYLKNPPTREELVAILMAMGTSPRHVLRAKEPLAQELGLLDPAKTDRELLDAMLEHPILIERPIVITGKGARLCRPLDKLAEIL</sequence>
<dbReference type="RefSeq" id="WP_108004681.1">
    <property type="nucleotide sequence ID" value="NZ_JBHEEX010000011.1"/>
</dbReference>
<keyword evidence="2" id="KW-0059">Arsenical resistance</keyword>
<dbReference type="PROSITE" id="PS51353">
    <property type="entry name" value="ARSC"/>
    <property type="match status" value="1"/>
</dbReference>
<dbReference type="OrthoDB" id="9790554at2"/>
<dbReference type="EC" id="1.20.4.1" evidence="4 7"/>
<keyword evidence="3 7" id="KW-0560">Oxidoreductase</keyword>
<evidence type="ECO:0000256" key="1">
    <source>
        <dbReference type="ARBA" id="ARBA00007198"/>
    </source>
</evidence>
<name>A0A2T5ATZ6_MYCDI</name>
<evidence type="ECO:0000256" key="7">
    <source>
        <dbReference type="RuleBase" id="RU362029"/>
    </source>
</evidence>
<evidence type="ECO:0000256" key="3">
    <source>
        <dbReference type="ARBA" id="ARBA00023002"/>
    </source>
</evidence>
<evidence type="ECO:0000313" key="9">
    <source>
        <dbReference type="Proteomes" id="UP000241247"/>
    </source>
</evidence>
<dbReference type="GO" id="GO:0046685">
    <property type="term" value="P:response to arsenic-containing substance"/>
    <property type="evidence" value="ECO:0007669"/>
    <property type="project" value="UniProtKB-KW"/>
</dbReference>
<dbReference type="GO" id="GO:0008794">
    <property type="term" value="F:arsenate reductase (glutaredoxin) activity"/>
    <property type="evidence" value="ECO:0007669"/>
    <property type="project" value="UniProtKB-UniRule"/>
</dbReference>